<dbReference type="InterPro" id="IPR029063">
    <property type="entry name" value="SAM-dependent_MTases_sf"/>
</dbReference>
<evidence type="ECO:0000256" key="5">
    <source>
        <dbReference type="HAMAP-Rule" id="MF_02126"/>
    </source>
</evidence>
<evidence type="ECO:0000256" key="4">
    <source>
        <dbReference type="ARBA" id="ARBA00048391"/>
    </source>
</evidence>
<dbReference type="GO" id="GO:0032259">
    <property type="term" value="P:methylation"/>
    <property type="evidence" value="ECO:0007669"/>
    <property type="project" value="UniProtKB-KW"/>
</dbReference>
<name>A0ABY7WRY9_9LACO</name>
<feature type="binding site" evidence="5">
    <location>
        <position position="181"/>
    </location>
    <ligand>
        <name>S-adenosyl-L-methionine</name>
        <dbReference type="ChEBI" id="CHEBI:59789"/>
    </ligand>
</feature>
<dbReference type="InterPro" id="IPR007848">
    <property type="entry name" value="Small_mtfrase_dom"/>
</dbReference>
<dbReference type="GO" id="GO:0102559">
    <property type="term" value="F:peptide chain release factor N(5)-glutamine methyltransferase activity"/>
    <property type="evidence" value="ECO:0007669"/>
    <property type="project" value="UniProtKB-EC"/>
</dbReference>
<gene>
    <name evidence="5 8" type="primary">prmC</name>
    <name evidence="8" type="ORF">PQ472_07505</name>
</gene>
<dbReference type="HAMAP" id="MF_02126">
    <property type="entry name" value="RF_methyltr_PrmC"/>
    <property type="match status" value="1"/>
</dbReference>
<feature type="domain" description="Release factor glutamine methyltransferase N-terminal" evidence="7">
    <location>
        <begin position="7"/>
        <end position="75"/>
    </location>
</feature>
<dbReference type="RefSeq" id="WP_274258757.1">
    <property type="nucleotide sequence ID" value="NZ_CP117884.1"/>
</dbReference>
<dbReference type="EC" id="2.1.1.297" evidence="5"/>
<evidence type="ECO:0000313" key="9">
    <source>
        <dbReference type="Proteomes" id="UP001220377"/>
    </source>
</evidence>
<dbReference type="InterPro" id="IPR050320">
    <property type="entry name" value="N5-glutamine_MTase"/>
</dbReference>
<comment type="caution">
    <text evidence="5">Lacks conserved residue(s) required for the propagation of feature annotation.</text>
</comment>
<evidence type="ECO:0000256" key="1">
    <source>
        <dbReference type="ARBA" id="ARBA00022603"/>
    </source>
</evidence>
<evidence type="ECO:0000259" key="7">
    <source>
        <dbReference type="Pfam" id="PF17827"/>
    </source>
</evidence>
<dbReference type="Pfam" id="PF17827">
    <property type="entry name" value="PrmC_N"/>
    <property type="match status" value="1"/>
</dbReference>
<dbReference type="NCBIfam" id="TIGR00536">
    <property type="entry name" value="hemK_fam"/>
    <property type="match status" value="1"/>
</dbReference>
<evidence type="ECO:0000313" key="8">
    <source>
        <dbReference type="EMBL" id="WDF81772.1"/>
    </source>
</evidence>
<comment type="catalytic activity">
    <reaction evidence="4 5">
        <text>L-glutaminyl-[peptide chain release factor] + S-adenosyl-L-methionine = N(5)-methyl-L-glutaminyl-[peptide chain release factor] + S-adenosyl-L-homocysteine + H(+)</text>
        <dbReference type="Rhea" id="RHEA:42896"/>
        <dbReference type="Rhea" id="RHEA-COMP:10271"/>
        <dbReference type="Rhea" id="RHEA-COMP:10272"/>
        <dbReference type="ChEBI" id="CHEBI:15378"/>
        <dbReference type="ChEBI" id="CHEBI:30011"/>
        <dbReference type="ChEBI" id="CHEBI:57856"/>
        <dbReference type="ChEBI" id="CHEBI:59789"/>
        <dbReference type="ChEBI" id="CHEBI:61891"/>
        <dbReference type="EC" id="2.1.1.297"/>
    </reaction>
</comment>
<proteinExistence type="inferred from homology"/>
<feature type="binding site" evidence="5">
    <location>
        <begin position="117"/>
        <end position="121"/>
    </location>
    <ligand>
        <name>S-adenosyl-L-methionine</name>
        <dbReference type="ChEBI" id="CHEBI:59789"/>
    </ligand>
</feature>
<keyword evidence="2 5" id="KW-0808">Transferase</keyword>
<dbReference type="Proteomes" id="UP001220377">
    <property type="component" value="Chromosome"/>
</dbReference>
<keyword evidence="1 5" id="KW-0489">Methyltransferase</keyword>
<dbReference type="InterPro" id="IPR019874">
    <property type="entry name" value="RF_methyltr_PrmC"/>
</dbReference>
<dbReference type="Gene3D" id="1.10.8.10">
    <property type="entry name" value="DNA helicase RuvA subunit, C-terminal domain"/>
    <property type="match status" value="1"/>
</dbReference>
<dbReference type="InterPro" id="IPR004556">
    <property type="entry name" value="HemK-like"/>
</dbReference>
<comment type="similarity">
    <text evidence="5">Belongs to the protein N5-glutamine methyltransferase family. PrmC subfamily.</text>
</comment>
<dbReference type="PANTHER" id="PTHR18895">
    <property type="entry name" value="HEMK METHYLTRANSFERASE"/>
    <property type="match status" value="1"/>
</dbReference>
<evidence type="ECO:0000259" key="6">
    <source>
        <dbReference type="Pfam" id="PF05175"/>
    </source>
</evidence>
<keyword evidence="3 5" id="KW-0949">S-adenosyl-L-methionine</keyword>
<evidence type="ECO:0000256" key="3">
    <source>
        <dbReference type="ARBA" id="ARBA00022691"/>
    </source>
</evidence>
<evidence type="ECO:0000256" key="2">
    <source>
        <dbReference type="ARBA" id="ARBA00022679"/>
    </source>
</evidence>
<feature type="binding site" evidence="5">
    <location>
        <position position="140"/>
    </location>
    <ligand>
        <name>S-adenosyl-L-methionine</name>
        <dbReference type="ChEBI" id="CHEBI:59789"/>
    </ligand>
</feature>
<comment type="function">
    <text evidence="5">Methylates the class 1 translation termination release factors RF1/PrfA and RF2/PrfB on the glutamine residue of the universally conserved GGQ motif.</text>
</comment>
<dbReference type="PANTHER" id="PTHR18895:SF74">
    <property type="entry name" value="MTRF1L RELEASE FACTOR GLUTAMINE METHYLTRANSFERASE"/>
    <property type="match status" value="1"/>
</dbReference>
<accession>A0ABY7WRY9</accession>
<dbReference type="NCBIfam" id="TIGR03534">
    <property type="entry name" value="RF_mod_PrmC"/>
    <property type="match status" value="1"/>
</dbReference>
<dbReference type="InterPro" id="IPR040758">
    <property type="entry name" value="PrmC_N"/>
</dbReference>
<protein>
    <recommendedName>
        <fullName evidence="5">Release factor glutamine methyltransferase</fullName>
        <shortName evidence="5">RF MTase</shortName>
        <ecNumber evidence="5">2.1.1.297</ecNumber>
    </recommendedName>
    <alternativeName>
        <fullName evidence="5">N5-glutamine methyltransferase PrmC</fullName>
    </alternativeName>
    <alternativeName>
        <fullName evidence="5">Protein-(glutamine-N5) MTase PrmC</fullName>
    </alternativeName>
    <alternativeName>
        <fullName evidence="5">Protein-glutamine N-methyltransferase PrmC</fullName>
    </alternativeName>
</protein>
<dbReference type="SUPFAM" id="SSF53335">
    <property type="entry name" value="S-adenosyl-L-methionine-dependent methyltransferases"/>
    <property type="match status" value="1"/>
</dbReference>
<dbReference type="Pfam" id="PF05175">
    <property type="entry name" value="MTS"/>
    <property type="match status" value="1"/>
</dbReference>
<sequence length="275" mass="30697">MTKTYAEALKRASLLLQQANLNDDGAAYVLSERKHWTRTQIIIHGRDEMTPEDERQFHADVAALLKDEPAQYVTGTAPFWGRTFHVDKRVLIPRFDTEVIVSWVLDDWQQGTGLDLGTGSGSIGVTLALERPNIAMTLSDVSADALTVAQQNAHALGARVQATRSDLLSDIDGQFDFIISNLPYIDRAEMPVMDESTKEYEPDLALYADNHGLALFEALFKQLPGHVRPGGSVYLEFGYHQRAALARMIALMLPEQTADFRRDDAGHDRAVRINF</sequence>
<organism evidence="8 9">
    <name type="scientific">Lacticaseibacillus pabuli</name>
    <dbReference type="NCBI Taxonomy" id="3025672"/>
    <lineage>
        <taxon>Bacteria</taxon>
        <taxon>Bacillati</taxon>
        <taxon>Bacillota</taxon>
        <taxon>Bacilli</taxon>
        <taxon>Lactobacillales</taxon>
        <taxon>Lactobacillaceae</taxon>
        <taxon>Lacticaseibacillus</taxon>
    </lineage>
</organism>
<feature type="domain" description="Methyltransferase small" evidence="6">
    <location>
        <begin position="98"/>
        <end position="187"/>
    </location>
</feature>
<reference evidence="8 9" key="1">
    <citation type="submission" date="2023-02" db="EMBL/GenBank/DDBJ databases">
        <title>Genome sequence of Lacticaseibacillus sp. KACC 23028.</title>
        <authorList>
            <person name="Kim S."/>
            <person name="Heo J."/>
            <person name="Kwon S.-W."/>
        </authorList>
    </citation>
    <scope>NUCLEOTIDE SEQUENCE [LARGE SCALE GENOMIC DNA]</scope>
    <source>
        <strain evidence="8 9">KACC 23028</strain>
    </source>
</reference>
<dbReference type="EMBL" id="CP117884">
    <property type="protein sequence ID" value="WDF81772.1"/>
    <property type="molecule type" value="Genomic_DNA"/>
</dbReference>
<keyword evidence="9" id="KW-1185">Reference proteome</keyword>
<dbReference type="Gene3D" id="3.40.50.150">
    <property type="entry name" value="Vaccinia Virus protein VP39"/>
    <property type="match status" value="1"/>
</dbReference>
<dbReference type="CDD" id="cd02440">
    <property type="entry name" value="AdoMet_MTases"/>
    <property type="match status" value="1"/>
</dbReference>